<dbReference type="AlphaFoldDB" id="A0A7S2FLE6"/>
<dbReference type="InterPro" id="IPR035983">
    <property type="entry name" value="Hect_E3_ubiquitin_ligase"/>
</dbReference>
<keyword evidence="5 6" id="KW-0833">Ubl conjugation pathway</keyword>
<dbReference type="InterPro" id="IPR000569">
    <property type="entry name" value="HECT_dom"/>
</dbReference>
<dbReference type="Gene3D" id="3.30.2410.10">
    <property type="entry name" value="Hect, E3 ligase catalytic domain"/>
    <property type="match status" value="1"/>
</dbReference>
<keyword evidence="4" id="KW-0808">Transferase</keyword>
<evidence type="ECO:0000256" key="3">
    <source>
        <dbReference type="ARBA" id="ARBA00012485"/>
    </source>
</evidence>
<proteinExistence type="predicted"/>
<comment type="pathway">
    <text evidence="2">Protein modification; protein ubiquitination.</text>
</comment>
<dbReference type="InterPro" id="IPR050409">
    <property type="entry name" value="E3_ubiq-protein_ligase"/>
</dbReference>
<evidence type="ECO:0000256" key="4">
    <source>
        <dbReference type="ARBA" id="ARBA00022679"/>
    </source>
</evidence>
<reference evidence="8" key="1">
    <citation type="submission" date="2021-01" db="EMBL/GenBank/DDBJ databases">
        <authorList>
            <person name="Corre E."/>
            <person name="Pelletier E."/>
            <person name="Niang G."/>
            <person name="Scheremetjew M."/>
            <person name="Finn R."/>
            <person name="Kale V."/>
            <person name="Holt S."/>
            <person name="Cochrane G."/>
            <person name="Meng A."/>
            <person name="Brown T."/>
            <person name="Cohen L."/>
        </authorList>
    </citation>
    <scope>NUCLEOTIDE SEQUENCE</scope>
    <source>
        <strain evidence="8">RCC1693</strain>
    </source>
</reference>
<sequence length="147" mass="16388">MDHAELSLLINGRKSIDVNDWAASTQYMGAYRRKGQSHKVIKWFWNVVESLSPMEQRRLLQFATGSSQPPALGFGLLTSNDGSPRRFTIESIAYSTTHYGASDRSGPFIRAHTCFNKLDLPEYLDEGQLRAAVATILALDSTGFTMD</sequence>
<dbReference type="PROSITE" id="PS50237">
    <property type="entry name" value="HECT"/>
    <property type="match status" value="1"/>
</dbReference>
<dbReference type="PANTHER" id="PTHR11254:SF440">
    <property type="entry name" value="E3 UBIQUITIN-PROTEIN LIGASE NEDD-4"/>
    <property type="match status" value="1"/>
</dbReference>
<dbReference type="PANTHER" id="PTHR11254">
    <property type="entry name" value="HECT DOMAIN UBIQUITIN-PROTEIN LIGASE"/>
    <property type="match status" value="1"/>
</dbReference>
<organism evidence="8">
    <name type="scientific">Florenciella parvula</name>
    <dbReference type="NCBI Taxonomy" id="236787"/>
    <lineage>
        <taxon>Eukaryota</taxon>
        <taxon>Sar</taxon>
        <taxon>Stramenopiles</taxon>
        <taxon>Ochrophyta</taxon>
        <taxon>Dictyochophyceae</taxon>
        <taxon>Florenciellales</taxon>
        <taxon>Florenciella</taxon>
    </lineage>
</organism>
<dbReference type="EMBL" id="HBGT01009160">
    <property type="protein sequence ID" value="CAD9401261.1"/>
    <property type="molecule type" value="Transcribed_RNA"/>
</dbReference>
<dbReference type="GO" id="GO:0016567">
    <property type="term" value="P:protein ubiquitination"/>
    <property type="evidence" value="ECO:0007669"/>
    <property type="project" value="TreeGrafter"/>
</dbReference>
<evidence type="ECO:0000313" key="8">
    <source>
        <dbReference type="EMBL" id="CAD9401261.1"/>
    </source>
</evidence>
<dbReference type="GO" id="GO:0061630">
    <property type="term" value="F:ubiquitin protein ligase activity"/>
    <property type="evidence" value="ECO:0007669"/>
    <property type="project" value="UniProtKB-EC"/>
</dbReference>
<evidence type="ECO:0000256" key="6">
    <source>
        <dbReference type="PROSITE-ProRule" id="PRU00104"/>
    </source>
</evidence>
<dbReference type="GO" id="GO:0006511">
    <property type="term" value="P:ubiquitin-dependent protein catabolic process"/>
    <property type="evidence" value="ECO:0007669"/>
    <property type="project" value="TreeGrafter"/>
</dbReference>
<feature type="domain" description="HECT" evidence="7">
    <location>
        <begin position="1"/>
        <end position="147"/>
    </location>
</feature>
<feature type="active site" description="Glycyl thioester intermediate" evidence="6">
    <location>
        <position position="114"/>
    </location>
</feature>
<accession>A0A7S2FLE6</accession>
<dbReference type="GO" id="GO:0005737">
    <property type="term" value="C:cytoplasm"/>
    <property type="evidence" value="ECO:0007669"/>
    <property type="project" value="TreeGrafter"/>
</dbReference>
<dbReference type="Pfam" id="PF00632">
    <property type="entry name" value="HECT"/>
    <property type="match status" value="1"/>
</dbReference>
<evidence type="ECO:0000256" key="1">
    <source>
        <dbReference type="ARBA" id="ARBA00000885"/>
    </source>
</evidence>
<comment type="catalytic activity">
    <reaction evidence="1">
        <text>S-ubiquitinyl-[E2 ubiquitin-conjugating enzyme]-L-cysteine + [acceptor protein]-L-lysine = [E2 ubiquitin-conjugating enzyme]-L-cysteine + N(6)-ubiquitinyl-[acceptor protein]-L-lysine.</text>
        <dbReference type="EC" id="2.3.2.26"/>
    </reaction>
</comment>
<gene>
    <name evidence="8" type="ORF">FPAR1323_LOCUS5008</name>
</gene>
<dbReference type="SUPFAM" id="SSF56204">
    <property type="entry name" value="Hect, E3 ligase catalytic domain"/>
    <property type="match status" value="1"/>
</dbReference>
<name>A0A7S2FLE6_9STRA</name>
<evidence type="ECO:0000256" key="5">
    <source>
        <dbReference type="ARBA" id="ARBA00022786"/>
    </source>
</evidence>
<evidence type="ECO:0000259" key="7">
    <source>
        <dbReference type="PROSITE" id="PS50237"/>
    </source>
</evidence>
<evidence type="ECO:0000256" key="2">
    <source>
        <dbReference type="ARBA" id="ARBA00004906"/>
    </source>
</evidence>
<dbReference type="EC" id="2.3.2.26" evidence="3"/>
<protein>
    <recommendedName>
        <fullName evidence="3">HECT-type E3 ubiquitin transferase</fullName>
        <ecNumber evidence="3">2.3.2.26</ecNumber>
    </recommendedName>
</protein>
<dbReference type="FunFam" id="3.30.2410.10:FF:000009">
    <property type="entry name" value="Probable E3 ubiquitin-protein ligase HECTD2"/>
    <property type="match status" value="1"/>
</dbReference>